<evidence type="ECO:0000256" key="3">
    <source>
        <dbReference type="ARBA" id="ARBA00022884"/>
    </source>
</evidence>
<gene>
    <name evidence="7" type="primary">rplR</name>
    <name evidence="9" type="ORF">AVDCRST_MAG26-3341</name>
</gene>
<evidence type="ECO:0000256" key="5">
    <source>
        <dbReference type="ARBA" id="ARBA00023274"/>
    </source>
</evidence>
<evidence type="ECO:0000256" key="1">
    <source>
        <dbReference type="ARBA" id="ARBA00007116"/>
    </source>
</evidence>
<dbReference type="AlphaFoldDB" id="A0A6J4JI80"/>
<dbReference type="GO" id="GO:0003735">
    <property type="term" value="F:structural constituent of ribosome"/>
    <property type="evidence" value="ECO:0007669"/>
    <property type="project" value="InterPro"/>
</dbReference>
<dbReference type="PANTHER" id="PTHR12899">
    <property type="entry name" value="39S RIBOSOMAL PROTEIN L18, MITOCHONDRIAL"/>
    <property type="match status" value="1"/>
</dbReference>
<dbReference type="InterPro" id="IPR005484">
    <property type="entry name" value="Ribosomal_uL18_bac/plant/anim"/>
</dbReference>
<dbReference type="GO" id="GO:0022625">
    <property type="term" value="C:cytosolic large ribosomal subunit"/>
    <property type="evidence" value="ECO:0007669"/>
    <property type="project" value="TreeGrafter"/>
</dbReference>
<evidence type="ECO:0000256" key="7">
    <source>
        <dbReference type="HAMAP-Rule" id="MF_01337"/>
    </source>
</evidence>
<dbReference type="CDD" id="cd00432">
    <property type="entry name" value="Ribosomal_L18_L5e"/>
    <property type="match status" value="1"/>
</dbReference>
<dbReference type="GO" id="GO:0006412">
    <property type="term" value="P:translation"/>
    <property type="evidence" value="ECO:0007669"/>
    <property type="project" value="UniProtKB-UniRule"/>
</dbReference>
<dbReference type="EMBL" id="CADCTK010000779">
    <property type="protein sequence ID" value="CAA9280533.1"/>
    <property type="molecule type" value="Genomic_DNA"/>
</dbReference>
<sequence length="121" mass="13453">MGKTSSREQRARRHRRVRGRVTGTPERPRLNVFRSNMHIYAQVIDDTLGHTLVAASTLDEGLRAQLSENTKKDEAKLVGRLIAERAIAAGVGQVVFDRGGYRYHGRIQALADGAREAGLKF</sequence>
<dbReference type="NCBIfam" id="TIGR00060">
    <property type="entry name" value="L18_bact"/>
    <property type="match status" value="1"/>
</dbReference>
<dbReference type="InterPro" id="IPR057268">
    <property type="entry name" value="Ribosomal_L18"/>
</dbReference>
<comment type="subunit">
    <text evidence="7">Part of the 50S ribosomal subunit; part of the 5S rRNA/L5/L18/L25 subcomplex. Contacts the 5S and 23S rRNAs.</text>
</comment>
<evidence type="ECO:0000256" key="2">
    <source>
        <dbReference type="ARBA" id="ARBA00022730"/>
    </source>
</evidence>
<accession>A0A6J4JI80</accession>
<name>A0A6J4JI80_9CHLR</name>
<reference evidence="9" key="1">
    <citation type="submission" date="2020-02" db="EMBL/GenBank/DDBJ databases">
        <authorList>
            <person name="Meier V. D."/>
        </authorList>
    </citation>
    <scope>NUCLEOTIDE SEQUENCE</scope>
    <source>
        <strain evidence="9">AVDCRST_MAG26</strain>
    </source>
</reference>
<keyword evidence="4 7" id="KW-0689">Ribosomal protein</keyword>
<dbReference type="Gene3D" id="3.30.420.100">
    <property type="match status" value="1"/>
</dbReference>
<evidence type="ECO:0000313" key="9">
    <source>
        <dbReference type="EMBL" id="CAA9280533.1"/>
    </source>
</evidence>
<proteinExistence type="inferred from homology"/>
<feature type="region of interest" description="Disordered" evidence="8">
    <location>
        <begin position="1"/>
        <end position="28"/>
    </location>
</feature>
<evidence type="ECO:0000256" key="4">
    <source>
        <dbReference type="ARBA" id="ARBA00022980"/>
    </source>
</evidence>
<dbReference type="Pfam" id="PF00861">
    <property type="entry name" value="Ribosomal_L18p"/>
    <property type="match status" value="1"/>
</dbReference>
<dbReference type="SUPFAM" id="SSF53137">
    <property type="entry name" value="Translational machinery components"/>
    <property type="match status" value="1"/>
</dbReference>
<organism evidence="9">
    <name type="scientific">uncultured Chloroflexia bacterium</name>
    <dbReference type="NCBI Taxonomy" id="1672391"/>
    <lineage>
        <taxon>Bacteria</taxon>
        <taxon>Bacillati</taxon>
        <taxon>Chloroflexota</taxon>
        <taxon>Chloroflexia</taxon>
        <taxon>environmental samples</taxon>
    </lineage>
</organism>
<dbReference type="InterPro" id="IPR004389">
    <property type="entry name" value="Ribosomal_uL18_bac-type"/>
</dbReference>
<evidence type="ECO:0000256" key="8">
    <source>
        <dbReference type="SAM" id="MobiDB-lite"/>
    </source>
</evidence>
<dbReference type="GO" id="GO:0008097">
    <property type="term" value="F:5S rRNA binding"/>
    <property type="evidence" value="ECO:0007669"/>
    <property type="project" value="TreeGrafter"/>
</dbReference>
<evidence type="ECO:0000256" key="6">
    <source>
        <dbReference type="ARBA" id="ARBA00035197"/>
    </source>
</evidence>
<comment type="function">
    <text evidence="7">This is one of the proteins that bind and probably mediate the attachment of the 5S RNA into the large ribosomal subunit, where it forms part of the central protuberance.</text>
</comment>
<keyword evidence="3 7" id="KW-0694">RNA-binding</keyword>
<comment type="similarity">
    <text evidence="1 7">Belongs to the universal ribosomal protein uL18 family.</text>
</comment>
<dbReference type="PANTHER" id="PTHR12899:SF3">
    <property type="entry name" value="LARGE RIBOSOMAL SUBUNIT PROTEIN UL18M"/>
    <property type="match status" value="1"/>
</dbReference>
<keyword evidence="2 7" id="KW-0699">rRNA-binding</keyword>
<dbReference type="FunFam" id="3.30.420.100:FF:000001">
    <property type="entry name" value="50S ribosomal protein L18"/>
    <property type="match status" value="1"/>
</dbReference>
<feature type="compositionally biased region" description="Basic residues" evidence="8">
    <location>
        <begin position="10"/>
        <end position="19"/>
    </location>
</feature>
<protein>
    <recommendedName>
        <fullName evidence="6 7">Large ribosomal subunit protein uL18</fullName>
    </recommendedName>
</protein>
<keyword evidence="5 7" id="KW-0687">Ribonucleoprotein</keyword>
<dbReference type="HAMAP" id="MF_01337_B">
    <property type="entry name" value="Ribosomal_uL18_B"/>
    <property type="match status" value="1"/>
</dbReference>